<feature type="transmembrane region" description="Helical" evidence="1">
    <location>
        <begin position="39"/>
        <end position="65"/>
    </location>
</feature>
<name>A0A7R9U8V3_9STRA</name>
<accession>A0A7R9U8V3</accession>
<gene>
    <name evidence="3" type="ORF">PPYR1160_LOCUS6144</name>
</gene>
<evidence type="ECO:0008006" key="4">
    <source>
        <dbReference type="Google" id="ProtNLM"/>
    </source>
</evidence>
<keyword evidence="1" id="KW-0472">Membrane</keyword>
<sequence length="156" mass="16411">MTFRRRILAGLLLCSSLLGSADAWSRALRRPPTMTLEGLVVNTAGDVACAFAGGTVGVMGSLVAIEIRKLQQRKRNACPYCVGTGRLTCAVCWGAGKVEIAGAQGSQTVVVDCPNCAGKGQTTCVNCKGDGRLVPLMLDRRASRDPEDELEEIGLA</sequence>
<proteinExistence type="predicted"/>
<evidence type="ECO:0000256" key="1">
    <source>
        <dbReference type="SAM" id="Phobius"/>
    </source>
</evidence>
<keyword evidence="1" id="KW-0812">Transmembrane</keyword>
<dbReference type="InterPro" id="IPR036410">
    <property type="entry name" value="HSP_DnaJ_Cys-rich_dom_sf"/>
</dbReference>
<dbReference type="PANTHER" id="PTHR15852">
    <property type="entry name" value="PLASTID TRANSCRIPTIONALLY ACTIVE PROTEIN"/>
    <property type="match status" value="1"/>
</dbReference>
<feature type="signal peptide" evidence="2">
    <location>
        <begin position="1"/>
        <end position="23"/>
    </location>
</feature>
<evidence type="ECO:0000313" key="3">
    <source>
        <dbReference type="EMBL" id="CAD8256652.1"/>
    </source>
</evidence>
<dbReference type="SUPFAM" id="SSF57938">
    <property type="entry name" value="DnaJ/Hsp40 cysteine-rich domain"/>
    <property type="match status" value="1"/>
</dbReference>
<feature type="chain" id="PRO_5031520124" description="CR-type domain-containing protein" evidence="2">
    <location>
        <begin position="24"/>
        <end position="156"/>
    </location>
</feature>
<reference evidence="3" key="1">
    <citation type="submission" date="2021-01" db="EMBL/GenBank/DDBJ databases">
        <authorList>
            <person name="Corre E."/>
            <person name="Pelletier E."/>
            <person name="Niang G."/>
            <person name="Scheremetjew M."/>
            <person name="Finn R."/>
            <person name="Kale V."/>
            <person name="Holt S."/>
            <person name="Cochrane G."/>
            <person name="Meng A."/>
            <person name="Brown T."/>
            <person name="Cohen L."/>
        </authorList>
    </citation>
    <scope>NUCLEOTIDE SEQUENCE</scope>
    <source>
        <strain evidence="3">CCMP2078</strain>
    </source>
</reference>
<evidence type="ECO:0000256" key="2">
    <source>
        <dbReference type="SAM" id="SignalP"/>
    </source>
</evidence>
<dbReference type="AlphaFoldDB" id="A0A7R9U8V3"/>
<dbReference type="PANTHER" id="PTHR15852:SF54">
    <property type="entry name" value="PROTEIN SSUH2 HOMOLOG"/>
    <property type="match status" value="1"/>
</dbReference>
<keyword evidence="2" id="KW-0732">Signal</keyword>
<protein>
    <recommendedName>
        <fullName evidence="4">CR-type domain-containing protein</fullName>
    </recommendedName>
</protein>
<organism evidence="3">
    <name type="scientific">Pinguiococcus pyrenoidosus</name>
    <dbReference type="NCBI Taxonomy" id="172671"/>
    <lineage>
        <taxon>Eukaryota</taxon>
        <taxon>Sar</taxon>
        <taxon>Stramenopiles</taxon>
        <taxon>Ochrophyta</taxon>
        <taxon>Pinguiophyceae</taxon>
        <taxon>Pinguiochrysidales</taxon>
        <taxon>Pinguiochrysidaceae</taxon>
        <taxon>Pinguiococcus</taxon>
    </lineage>
</organism>
<dbReference type="EMBL" id="HBEA01007986">
    <property type="protein sequence ID" value="CAD8256652.1"/>
    <property type="molecule type" value="Transcribed_RNA"/>
</dbReference>
<dbReference type="Gene3D" id="2.10.230.10">
    <property type="entry name" value="Heat shock protein DnaJ, cysteine-rich domain"/>
    <property type="match status" value="1"/>
</dbReference>
<keyword evidence="1" id="KW-1133">Transmembrane helix</keyword>